<dbReference type="InterPro" id="IPR020846">
    <property type="entry name" value="MFS_dom"/>
</dbReference>
<dbReference type="SUPFAM" id="SSF103473">
    <property type="entry name" value="MFS general substrate transporter"/>
    <property type="match status" value="1"/>
</dbReference>
<name>A0ABP6QKC1_9ACTN</name>
<dbReference type="InterPro" id="IPR011701">
    <property type="entry name" value="MFS"/>
</dbReference>
<dbReference type="Gene3D" id="1.20.1720.10">
    <property type="entry name" value="Multidrug resistance protein D"/>
    <property type="match status" value="1"/>
</dbReference>
<sequence>MTTATQTVPTTPLVRRPQLALAVIVTGYLMVALDTTVVTVALPELQGDLGFSATGLSWVQNGYMLAFGGLLLLGGRIGDLFGRRRTLVAGVGVFTIASLLGGVAMEPWQLVAARSAQGAGAALASPAMLALIVEIFQGPARVRALSMFSAVVGAGAAAGLLLGGFLTDAASWRWVMFINLPIGIVVLAAAPRTLPETPRREVRFDFAGAFLATGSALALVYGFITAADRGWPDAVTLVMFGLAAAGYTLFVLTQRSALQPVLPLRLLADRTRAFAYVNLLLVPSALFGMFFFTTQYLQQQLHYGPMRAGLAFLPLALAQFVFVRLAPRLLARFGARPIMILGSLLVFGALLWFSLIGEGDGYLEAVFGPLLLFGIGGAFSIMPLNNTVLLGVRPEEAGAASAISQSATWTGGALGSAVLLSVYSADHGMAAGLPEVFRVAAFAFALPAVLIAILLLRPREA</sequence>
<dbReference type="PANTHER" id="PTHR42718">
    <property type="entry name" value="MAJOR FACILITATOR SUPERFAMILY MULTIDRUG TRANSPORTER MFSC"/>
    <property type="match status" value="1"/>
</dbReference>
<keyword evidence="4 7" id="KW-0812">Transmembrane</keyword>
<gene>
    <name evidence="9" type="ORF">GCM10010468_72640</name>
</gene>
<evidence type="ECO:0000259" key="8">
    <source>
        <dbReference type="PROSITE" id="PS50850"/>
    </source>
</evidence>
<evidence type="ECO:0000256" key="7">
    <source>
        <dbReference type="SAM" id="Phobius"/>
    </source>
</evidence>
<dbReference type="PROSITE" id="PS50850">
    <property type="entry name" value="MFS"/>
    <property type="match status" value="1"/>
</dbReference>
<dbReference type="RefSeq" id="WP_344837834.1">
    <property type="nucleotide sequence ID" value="NZ_BAAAUV010000033.1"/>
</dbReference>
<evidence type="ECO:0000256" key="5">
    <source>
        <dbReference type="ARBA" id="ARBA00022989"/>
    </source>
</evidence>
<dbReference type="Pfam" id="PF07690">
    <property type="entry name" value="MFS_1"/>
    <property type="match status" value="1"/>
</dbReference>
<evidence type="ECO:0000313" key="9">
    <source>
        <dbReference type="EMBL" id="GAA3237623.1"/>
    </source>
</evidence>
<feature type="transmembrane region" description="Helical" evidence="7">
    <location>
        <begin position="436"/>
        <end position="456"/>
    </location>
</feature>
<feature type="transmembrane region" description="Helical" evidence="7">
    <location>
        <begin position="86"/>
        <end position="105"/>
    </location>
</feature>
<keyword evidence="5 7" id="KW-1133">Transmembrane helix</keyword>
<dbReference type="EMBL" id="BAAAUV010000033">
    <property type="protein sequence ID" value="GAA3237623.1"/>
    <property type="molecule type" value="Genomic_DNA"/>
</dbReference>
<feature type="transmembrane region" description="Helical" evidence="7">
    <location>
        <begin position="145"/>
        <end position="166"/>
    </location>
</feature>
<feature type="transmembrane region" description="Helical" evidence="7">
    <location>
        <begin position="230"/>
        <end position="252"/>
    </location>
</feature>
<accession>A0ABP6QKC1</accession>
<proteinExistence type="predicted"/>
<reference evidence="10" key="1">
    <citation type="journal article" date="2019" name="Int. J. Syst. Evol. Microbiol.">
        <title>The Global Catalogue of Microorganisms (GCM) 10K type strain sequencing project: providing services to taxonomists for standard genome sequencing and annotation.</title>
        <authorList>
            <consortium name="The Broad Institute Genomics Platform"/>
            <consortium name="The Broad Institute Genome Sequencing Center for Infectious Disease"/>
            <person name="Wu L."/>
            <person name="Ma J."/>
        </authorList>
    </citation>
    <scope>NUCLEOTIDE SEQUENCE [LARGE SCALE GENOMIC DNA]</scope>
    <source>
        <strain evidence="10">JCM 9377</strain>
    </source>
</reference>
<keyword evidence="10" id="KW-1185">Reference proteome</keyword>
<dbReference type="PANTHER" id="PTHR42718:SF46">
    <property type="entry name" value="BLR6921 PROTEIN"/>
    <property type="match status" value="1"/>
</dbReference>
<feature type="transmembrane region" description="Helical" evidence="7">
    <location>
        <begin position="202"/>
        <end position="224"/>
    </location>
</feature>
<dbReference type="CDD" id="cd17321">
    <property type="entry name" value="MFS_MMR_MDR_like"/>
    <property type="match status" value="1"/>
</dbReference>
<evidence type="ECO:0000313" key="10">
    <source>
        <dbReference type="Proteomes" id="UP001501237"/>
    </source>
</evidence>
<feature type="transmembrane region" description="Helical" evidence="7">
    <location>
        <begin position="111"/>
        <end position="133"/>
    </location>
</feature>
<organism evidence="9 10">
    <name type="scientific">Actinocorallia longicatena</name>
    <dbReference type="NCBI Taxonomy" id="111803"/>
    <lineage>
        <taxon>Bacteria</taxon>
        <taxon>Bacillati</taxon>
        <taxon>Actinomycetota</taxon>
        <taxon>Actinomycetes</taxon>
        <taxon>Streptosporangiales</taxon>
        <taxon>Thermomonosporaceae</taxon>
        <taxon>Actinocorallia</taxon>
    </lineage>
</organism>
<protein>
    <submittedName>
        <fullName evidence="9">MFS transporter</fullName>
    </submittedName>
</protein>
<evidence type="ECO:0000256" key="3">
    <source>
        <dbReference type="ARBA" id="ARBA00022475"/>
    </source>
</evidence>
<dbReference type="Gene3D" id="1.20.1250.20">
    <property type="entry name" value="MFS general substrate transporter like domains"/>
    <property type="match status" value="1"/>
</dbReference>
<keyword evidence="3" id="KW-1003">Cell membrane</keyword>
<feature type="transmembrane region" description="Helical" evidence="7">
    <location>
        <begin position="406"/>
        <end position="424"/>
    </location>
</feature>
<feature type="domain" description="Major facilitator superfamily (MFS) profile" evidence="8">
    <location>
        <begin position="20"/>
        <end position="459"/>
    </location>
</feature>
<evidence type="ECO:0000256" key="2">
    <source>
        <dbReference type="ARBA" id="ARBA00022448"/>
    </source>
</evidence>
<keyword evidence="2" id="KW-0813">Transport</keyword>
<feature type="transmembrane region" description="Helical" evidence="7">
    <location>
        <begin position="338"/>
        <end position="356"/>
    </location>
</feature>
<feature type="transmembrane region" description="Helical" evidence="7">
    <location>
        <begin position="172"/>
        <end position="190"/>
    </location>
</feature>
<evidence type="ECO:0000256" key="4">
    <source>
        <dbReference type="ARBA" id="ARBA00022692"/>
    </source>
</evidence>
<keyword evidence="6 7" id="KW-0472">Membrane</keyword>
<feature type="transmembrane region" description="Helical" evidence="7">
    <location>
        <begin position="306"/>
        <end position="326"/>
    </location>
</feature>
<evidence type="ECO:0000256" key="1">
    <source>
        <dbReference type="ARBA" id="ARBA00004651"/>
    </source>
</evidence>
<comment type="caution">
    <text evidence="9">The sequence shown here is derived from an EMBL/GenBank/DDBJ whole genome shotgun (WGS) entry which is preliminary data.</text>
</comment>
<evidence type="ECO:0000256" key="6">
    <source>
        <dbReference type="ARBA" id="ARBA00023136"/>
    </source>
</evidence>
<feature type="transmembrane region" description="Helical" evidence="7">
    <location>
        <begin position="19"/>
        <end position="43"/>
    </location>
</feature>
<feature type="transmembrane region" description="Helical" evidence="7">
    <location>
        <begin position="362"/>
        <end position="385"/>
    </location>
</feature>
<comment type="subcellular location">
    <subcellularLocation>
        <location evidence="1">Cell membrane</location>
        <topology evidence="1">Multi-pass membrane protein</topology>
    </subcellularLocation>
</comment>
<feature type="transmembrane region" description="Helical" evidence="7">
    <location>
        <begin position="273"/>
        <end position="294"/>
    </location>
</feature>
<feature type="transmembrane region" description="Helical" evidence="7">
    <location>
        <begin position="55"/>
        <end position="74"/>
    </location>
</feature>
<dbReference type="InterPro" id="IPR036259">
    <property type="entry name" value="MFS_trans_sf"/>
</dbReference>
<dbReference type="Proteomes" id="UP001501237">
    <property type="component" value="Unassembled WGS sequence"/>
</dbReference>